<evidence type="ECO:0000313" key="1">
    <source>
        <dbReference type="EMBL" id="ART99191.1"/>
    </source>
</evidence>
<reference evidence="1 2" key="1">
    <citation type="submission" date="2017-05" db="EMBL/GenBank/DDBJ databases">
        <authorList>
            <person name="Oh N.-S."/>
        </authorList>
    </citation>
    <scope>NUCLEOTIDE SEQUENCE [LARGE SCALE GENOMIC DNA]</scope>
    <source>
        <strain evidence="1 2">4M13</strain>
    </source>
</reference>
<dbReference type="EMBL" id="CP021427">
    <property type="protein sequence ID" value="ART99191.1"/>
    <property type="molecule type" value="Genomic_DNA"/>
</dbReference>
<accession>A0AB33C8B7</accession>
<dbReference type="AlphaFoldDB" id="A0AB33C8B7"/>
<proteinExistence type="predicted"/>
<name>A0AB33C8B7_LACGS</name>
<gene>
    <name evidence="1" type="ORF">CCE30_10000</name>
</gene>
<sequence>MSEDLPNVYKWNTPYDLLNTLNSATFTDKYGIKHIAGTIAGTMLLFKVDGRYVLPNKEDEVQYIGNGRWQIITGTELINHES</sequence>
<organism evidence="1 2">
    <name type="scientific">Lactobacillus gasseri</name>
    <dbReference type="NCBI Taxonomy" id="1596"/>
    <lineage>
        <taxon>Bacteria</taxon>
        <taxon>Bacillati</taxon>
        <taxon>Bacillota</taxon>
        <taxon>Bacilli</taxon>
        <taxon>Lactobacillales</taxon>
        <taxon>Lactobacillaceae</taxon>
        <taxon>Lactobacillus</taxon>
    </lineage>
</organism>
<protein>
    <submittedName>
        <fullName evidence="1">Uncharacterized protein</fullName>
    </submittedName>
</protein>
<evidence type="ECO:0000313" key="2">
    <source>
        <dbReference type="Proteomes" id="UP000195798"/>
    </source>
</evidence>
<dbReference type="Proteomes" id="UP000195798">
    <property type="component" value="Chromosome"/>
</dbReference>
<dbReference type="RefSeq" id="WP_065169614.1">
    <property type="nucleotide sequence ID" value="NZ_CP021427.1"/>
</dbReference>